<reference evidence="3" key="1">
    <citation type="submission" date="2021-07" db="EMBL/GenBank/DDBJ databases">
        <title>Genomic diversity and antimicrobial resistance of Prevotella spp. isolated from chronic lung disease airways.</title>
        <authorList>
            <person name="Webb K.A."/>
            <person name="Olagoke O.S."/>
            <person name="Baird T."/>
            <person name="Neill J."/>
            <person name="Pham A."/>
            <person name="Wells T.J."/>
            <person name="Ramsay K.A."/>
            <person name="Bell S.C."/>
            <person name="Sarovich D.S."/>
            <person name="Price E.P."/>
        </authorList>
    </citation>
    <scope>NUCLEOTIDE SEQUENCE</scope>
    <source>
        <strain evidence="3">SCHI0047.S.3</strain>
    </source>
</reference>
<dbReference type="PANTHER" id="PTHR43447">
    <property type="entry name" value="ALPHA-AMYLASE"/>
    <property type="match status" value="1"/>
</dbReference>
<sequence length="615" mass="69346">MKRFYLLLCALSMAICTFAQGWPERYDGVMLQGFYWDSYDDTNWNKLTSEADELSKYFNLIWIPNSGNTADFYTSHRKTMGYDPCFWLNHNSCWGTETQLRNMINLFHSKGTGFIEDVVINHKNGLNSWVNFPQENVTGIKTGKQYKVEWDNTNYTQICNTDEANRNADSGVKGKIRGAADTGDDFDGFRDLDHTNATTQANVKTYLDFLLNELGYVGFRYDMVKGFKASFVGIYNHEVQPRFSVGEYWDTAKDKVIAWINGTKVNGVVQSAAFDFPLKYGINDAFNSGKWGRLNDACLSNDPNYSRYAVTFVDNHDTGRYTNDDGNAPVYGYVEAANAFILSMPGTPCVFFPHWQKHKKAIKQLILARHIAGINNQSQILFSQAKDEGYVLNVQGSHGKLLLLLGKKVNYPTTDYNFAFKGEGFELYLSKGLDFSELMNINDAAYSFTLPGGLKANKDERCAFFEAPSSWGVPSKISCWNWDKTANYTKGTWPGGDCKLVKLLPNGRRVFKWTMGNNDRKAVSGDNEGIIFSYNNGTKTVQTKDMPFVNGGYYTIEGLQSVVPDVVTSVRNLIADGAETDVRLHGWYTLQGQKLSQKPVQSGVYIHDGKKVLVR</sequence>
<dbReference type="EMBL" id="JAHXRF010000003">
    <property type="protein sequence ID" value="MBW4864983.1"/>
    <property type="molecule type" value="Genomic_DNA"/>
</dbReference>
<evidence type="ECO:0000256" key="1">
    <source>
        <dbReference type="SAM" id="SignalP"/>
    </source>
</evidence>
<evidence type="ECO:0000313" key="4">
    <source>
        <dbReference type="Proteomes" id="UP001196873"/>
    </source>
</evidence>
<evidence type="ECO:0000259" key="2">
    <source>
        <dbReference type="SMART" id="SM00642"/>
    </source>
</evidence>
<evidence type="ECO:0000313" key="3">
    <source>
        <dbReference type="EMBL" id="MBW4864983.1"/>
    </source>
</evidence>
<proteinExistence type="predicted"/>
<dbReference type="InterPro" id="IPR006047">
    <property type="entry name" value="GH13_cat_dom"/>
</dbReference>
<comment type="caution">
    <text evidence="3">The sequence shown here is derived from an EMBL/GenBank/DDBJ whole genome shotgun (WGS) entry which is preliminary data.</text>
</comment>
<dbReference type="RefSeq" id="WP_219425214.1">
    <property type="nucleotide sequence ID" value="NZ_JAHXQY010000003.1"/>
</dbReference>
<dbReference type="SMART" id="SM00642">
    <property type="entry name" value="Aamy"/>
    <property type="match status" value="1"/>
</dbReference>
<organism evidence="3 4">
    <name type="scientific">Segatella salivae</name>
    <dbReference type="NCBI Taxonomy" id="228604"/>
    <lineage>
        <taxon>Bacteria</taxon>
        <taxon>Pseudomonadati</taxon>
        <taxon>Bacteroidota</taxon>
        <taxon>Bacteroidia</taxon>
        <taxon>Bacteroidales</taxon>
        <taxon>Prevotellaceae</taxon>
        <taxon>Segatella</taxon>
    </lineage>
</organism>
<feature type="signal peptide" evidence="1">
    <location>
        <begin position="1"/>
        <end position="21"/>
    </location>
</feature>
<protein>
    <submittedName>
        <fullName evidence="3">Alpha-amylase</fullName>
    </submittedName>
</protein>
<name>A0AAW4NIW2_9BACT</name>
<feature type="chain" id="PRO_5043419636" evidence="1">
    <location>
        <begin position="22"/>
        <end position="615"/>
    </location>
</feature>
<dbReference type="Proteomes" id="UP001196873">
    <property type="component" value="Unassembled WGS sequence"/>
</dbReference>
<dbReference type="CDD" id="cd11314">
    <property type="entry name" value="AmyAc_arch_bac_plant_AmyA"/>
    <property type="match status" value="1"/>
</dbReference>
<dbReference type="GO" id="GO:0005975">
    <property type="term" value="P:carbohydrate metabolic process"/>
    <property type="evidence" value="ECO:0007669"/>
    <property type="project" value="InterPro"/>
</dbReference>
<dbReference type="Pfam" id="PF00128">
    <property type="entry name" value="Alpha-amylase"/>
    <property type="match status" value="1"/>
</dbReference>
<gene>
    <name evidence="3" type="ORF">KZY68_02885</name>
</gene>
<feature type="domain" description="Glycosyl hydrolase family 13 catalytic" evidence="2">
    <location>
        <begin position="28"/>
        <end position="369"/>
    </location>
</feature>
<keyword evidence="1" id="KW-0732">Signal</keyword>
<dbReference type="AlphaFoldDB" id="A0AAW4NIW2"/>
<accession>A0AAW4NIW2</accession>